<evidence type="ECO:0000313" key="2">
    <source>
        <dbReference type="Proteomes" id="UP001165064"/>
    </source>
</evidence>
<keyword evidence="2" id="KW-1185">Reference proteome</keyword>
<protein>
    <submittedName>
        <fullName evidence="1">Unnamed protein product</fullName>
    </submittedName>
</protein>
<proteinExistence type="predicted"/>
<dbReference type="Proteomes" id="UP001165064">
    <property type="component" value="Unassembled WGS sequence"/>
</dbReference>
<name>A0ACB5TRJ5_AMBMO</name>
<comment type="caution">
    <text evidence="1">The sequence shown here is derived from an EMBL/GenBank/DDBJ whole genome shotgun (WGS) entry which is preliminary data.</text>
</comment>
<sequence length="291" mass="32106">MLTPRIPQRAHLALVVSLHLLLIKPLFGLSNNNTNNSNSSSSSSFNPLKNAVRPSTPTDPSSLSGKPPASPKKLFVPVLENSTKFSLKEEIPTPENKKPTKFDVNKLKQSFSLDAQFVSDLDDGLSLPKSNKIEELSDDSEEDEDDDSDSSDEEKVQDDNEEEDEDDEETTDEEEEENDEESELEDEEEEETFVPEQTPSSVPPPTVISNPSVEKSADKGSTLATEEATVEEPVEESVEEPAMKPAESDDLKTSCVDETKADDATLVKEASPITDKAQKLSRRMILKQLKL</sequence>
<reference evidence="1" key="1">
    <citation type="submission" date="2023-04" db="EMBL/GenBank/DDBJ databases">
        <title>Ambrosiozyma monospora NBRC 10751.</title>
        <authorList>
            <person name="Ichikawa N."/>
            <person name="Sato H."/>
            <person name="Tonouchi N."/>
        </authorList>
    </citation>
    <scope>NUCLEOTIDE SEQUENCE</scope>
    <source>
        <strain evidence="1">NBRC 10751</strain>
    </source>
</reference>
<organism evidence="1 2">
    <name type="scientific">Ambrosiozyma monospora</name>
    <name type="common">Yeast</name>
    <name type="synonym">Endomycopsis monosporus</name>
    <dbReference type="NCBI Taxonomy" id="43982"/>
    <lineage>
        <taxon>Eukaryota</taxon>
        <taxon>Fungi</taxon>
        <taxon>Dikarya</taxon>
        <taxon>Ascomycota</taxon>
        <taxon>Saccharomycotina</taxon>
        <taxon>Pichiomycetes</taxon>
        <taxon>Pichiales</taxon>
        <taxon>Pichiaceae</taxon>
        <taxon>Ambrosiozyma</taxon>
    </lineage>
</organism>
<gene>
    <name evidence="1" type="ORF">Amon02_000931200</name>
</gene>
<dbReference type="EMBL" id="BSXS01008707">
    <property type="protein sequence ID" value="GME93395.1"/>
    <property type="molecule type" value="Genomic_DNA"/>
</dbReference>
<accession>A0ACB5TRJ5</accession>
<evidence type="ECO:0000313" key="1">
    <source>
        <dbReference type="EMBL" id="GME93395.1"/>
    </source>
</evidence>